<evidence type="ECO:0000313" key="11">
    <source>
        <dbReference type="Proteomes" id="UP001152795"/>
    </source>
</evidence>
<evidence type="ECO:0000259" key="9">
    <source>
        <dbReference type="Pfam" id="PF12145"/>
    </source>
</evidence>
<evidence type="ECO:0000256" key="3">
    <source>
        <dbReference type="ARBA" id="ARBA00022491"/>
    </source>
</evidence>
<evidence type="ECO:0000256" key="6">
    <source>
        <dbReference type="ARBA" id="ARBA00023163"/>
    </source>
</evidence>
<dbReference type="PANTHER" id="PTHR46007:SF11">
    <property type="entry name" value="MEDIATOR OF RNA POLYMERASE II TRANSCRIPTION SUBUNIT 12"/>
    <property type="match status" value="1"/>
</dbReference>
<evidence type="ECO:0000256" key="8">
    <source>
        <dbReference type="SAM" id="MobiDB-lite"/>
    </source>
</evidence>
<keyword evidence="5" id="KW-0010">Activator</keyword>
<dbReference type="EMBL" id="CACRXK020003640">
    <property type="protein sequence ID" value="CAB3999654.1"/>
    <property type="molecule type" value="Genomic_DNA"/>
</dbReference>
<gene>
    <name evidence="10" type="ORF">PACLA_8A048332</name>
</gene>
<dbReference type="PANTHER" id="PTHR46007">
    <property type="entry name" value="MEDIATOR OF RNA POLYMERASE II TRANSCRIPTION SUBUNIT 12"/>
    <property type="match status" value="1"/>
</dbReference>
<comment type="caution">
    <text evidence="10">The sequence shown here is derived from an EMBL/GenBank/DDBJ whole genome shotgun (WGS) entry which is preliminary data.</text>
</comment>
<keyword evidence="6" id="KW-0804">Transcription</keyword>
<feature type="region of interest" description="Disordered" evidence="8">
    <location>
        <begin position="423"/>
        <end position="443"/>
    </location>
</feature>
<evidence type="ECO:0000313" key="10">
    <source>
        <dbReference type="EMBL" id="CAB3999654.1"/>
    </source>
</evidence>
<dbReference type="OrthoDB" id="20828at2759"/>
<dbReference type="InterPro" id="IPR021990">
    <property type="entry name" value="Mediator_Med12_LCEWAV"/>
</dbReference>
<feature type="compositionally biased region" description="Polar residues" evidence="8">
    <location>
        <begin position="426"/>
        <end position="436"/>
    </location>
</feature>
<keyword evidence="4" id="KW-0805">Transcription regulation</keyword>
<proteinExistence type="inferred from homology"/>
<feature type="domain" description="Mediator complex subunit Med12 LCEWAV-domain" evidence="9">
    <location>
        <begin position="5"/>
        <end position="470"/>
    </location>
</feature>
<reference evidence="10" key="1">
    <citation type="submission" date="2020-04" db="EMBL/GenBank/DDBJ databases">
        <authorList>
            <person name="Alioto T."/>
            <person name="Alioto T."/>
            <person name="Gomez Garrido J."/>
        </authorList>
    </citation>
    <scope>NUCLEOTIDE SEQUENCE</scope>
    <source>
        <strain evidence="10">A484AB</strain>
    </source>
</reference>
<comment type="similarity">
    <text evidence="2">Belongs to the Mediator complex subunit 12 family.</text>
</comment>
<accession>A0A7D9E3D7</accession>
<dbReference type="Proteomes" id="UP001152795">
    <property type="component" value="Unassembled WGS sequence"/>
</dbReference>
<name>A0A7D9E3D7_PARCT</name>
<keyword evidence="11" id="KW-1185">Reference proteome</keyword>
<organism evidence="10 11">
    <name type="scientific">Paramuricea clavata</name>
    <name type="common">Red gorgonian</name>
    <name type="synonym">Violescent sea-whip</name>
    <dbReference type="NCBI Taxonomy" id="317549"/>
    <lineage>
        <taxon>Eukaryota</taxon>
        <taxon>Metazoa</taxon>
        <taxon>Cnidaria</taxon>
        <taxon>Anthozoa</taxon>
        <taxon>Octocorallia</taxon>
        <taxon>Malacalcyonacea</taxon>
        <taxon>Plexauridae</taxon>
        <taxon>Paramuricea</taxon>
    </lineage>
</organism>
<protein>
    <recommendedName>
        <fullName evidence="9">Mediator complex subunit Med12 LCEWAV-domain domain-containing protein</fullName>
    </recommendedName>
</protein>
<dbReference type="GO" id="GO:0016592">
    <property type="term" value="C:mediator complex"/>
    <property type="evidence" value="ECO:0007669"/>
    <property type="project" value="TreeGrafter"/>
</dbReference>
<evidence type="ECO:0000256" key="1">
    <source>
        <dbReference type="ARBA" id="ARBA00004123"/>
    </source>
</evidence>
<evidence type="ECO:0000256" key="4">
    <source>
        <dbReference type="ARBA" id="ARBA00023015"/>
    </source>
</evidence>
<dbReference type="InterPro" id="IPR051647">
    <property type="entry name" value="Mediator_comp_sub12"/>
</dbReference>
<dbReference type="GO" id="GO:0045944">
    <property type="term" value="P:positive regulation of transcription by RNA polymerase II"/>
    <property type="evidence" value="ECO:0007669"/>
    <property type="project" value="TreeGrafter"/>
</dbReference>
<dbReference type="GO" id="GO:0003713">
    <property type="term" value="F:transcription coactivator activity"/>
    <property type="evidence" value="ECO:0007669"/>
    <property type="project" value="TreeGrafter"/>
</dbReference>
<feature type="compositionally biased region" description="Low complexity" evidence="8">
    <location>
        <begin position="11"/>
        <end position="23"/>
    </location>
</feature>
<keyword evidence="7" id="KW-0539">Nucleus</keyword>
<feature type="non-terminal residue" evidence="10">
    <location>
        <position position="1381"/>
    </location>
</feature>
<feature type="region of interest" description="Disordered" evidence="8">
    <location>
        <begin position="1"/>
        <end position="38"/>
    </location>
</feature>
<evidence type="ECO:0000256" key="2">
    <source>
        <dbReference type="ARBA" id="ARBA00010289"/>
    </source>
</evidence>
<sequence>MRDEQKQNQFSNSATENSSSATAGQTTKGPSSDSEKGQSPLFNQYKTCAQHQSLVNGLSCILQVITICCPGALIWNSAVTTVSKPGSSSEQSKRNISGSALDRLALSPSELPVPSGLTSPLLRKQIEDLLVLKEEEIKARSKAVERRWAVDSDKNTVMDVSKLLEILDYLDEEDHHKPISTDDLYVKIFGSLPDDFSKVSPMDEATTILLIQWATSSHRNGKHRAVVVAKLIKKRQSELRDQQEQTEGADEEDETSSKVSQCTQSILYFQNVALKYLDQYAPVWGDDEQKDIRFCQLVMLYAELIRHDVFSHNAYLCTLISRGDLESTSSTHSASENILSSHDGVGKVDGRNQEMLHETIIEESRRSSDSASELNKQLELDQELRLHREQLQKLLYQDTEPPDDALVSPFTASSAFKFDEFRSEKPSNTSVSTEQTPKPKEKSRHDLYVKHFPILKEENTHELNQRLVMLYGVGKQRATAIKTIKDFGKELVSFVKELGEYDSSDFEDAKMKHLVEKKQLLYRKFRSFPIFDQCTWAIKCTTSIKEMAPVGSGTYGMSEHFPTYGQLSFIIDLYDLCNNIPDLLDFLVELLEARNEVNYNPNVPQETSVYGTLPTKSLLVLAALQNNQSVLLLDNELALRTFFGLLRTVENISDPAFCTSAERCILTCLYHLYTSCAYVKSKSFHSFDTACNRIKETICYSTSSLMTQGLQWDCPSFLDSFLEDSRREKLDIIWKQVMVQEDAVQMYNLVCNALVNVCICQDRERLYDIGVLCAEITAHFRGLSSQWVTAIKALCYSTGSTTNGYVELLDEIDISESSSHECICVFASVLISRSCFSLDDLICHALLPALRDAVDSGNKVIPEAEAGTQLTCQLLYRLLDRSQTCSISPYQSEKYLYETSPDGVMLSAVQEHVHVNVVVDVLKTIMKFSEAESRMSEPETSNDDLFRGFFNGMDDLIDVVPGQSSDVFSTSLMSTKSVIENTNVCTYASSVLQKLCSQDWLREKCLRDNKLLFSPEGLLDPDMTDVQAKNLLHLMCHPSNSSQSFGVSVDTFPSSSALEMEAYKETANKILKNLDQWSFRNSWLELFLLLSKTEKEKTDAIVDSISSACLNLFVEQGDCSKLVSKKSEKQDEFDNGPESLVEPMLKKLSHGLHSRILKTASNVLGVKGWWKDQKGYGGSCLIHTQPFLQLILSCLQTLSEQRETLLLSLLRQFQDFLEAPTKESHPLEKSSKLFLQEALDLRLRLVGVMFDSIANPKNLQLATEWSAVLFHLISSGILSTDSSNHYTNILDMLSVLINVITSTESTTNQLADDGRKFSTGLFKKMKRMLVENPRDIEYCKQLLPFPGRSIEVVTVEKSQQNDFSIVSESQSSTMKNDETNE</sequence>
<comment type="subcellular location">
    <subcellularLocation>
        <location evidence="1">Nucleus</location>
    </subcellularLocation>
</comment>
<evidence type="ECO:0000256" key="7">
    <source>
        <dbReference type="ARBA" id="ARBA00023242"/>
    </source>
</evidence>
<evidence type="ECO:0000256" key="5">
    <source>
        <dbReference type="ARBA" id="ARBA00023159"/>
    </source>
</evidence>
<dbReference type="Pfam" id="PF12145">
    <property type="entry name" value="Med12-LCEWAV"/>
    <property type="match status" value="1"/>
</dbReference>
<keyword evidence="3" id="KW-0678">Repressor</keyword>